<evidence type="ECO:0000256" key="1">
    <source>
        <dbReference type="SAM" id="MobiDB-lite"/>
    </source>
</evidence>
<reference evidence="3" key="1">
    <citation type="journal article" date="2019" name="Int. J. Syst. Evol. Microbiol.">
        <title>The Global Catalogue of Microorganisms (GCM) 10K type strain sequencing project: providing services to taxonomists for standard genome sequencing and annotation.</title>
        <authorList>
            <consortium name="The Broad Institute Genomics Platform"/>
            <consortium name="The Broad Institute Genome Sequencing Center for Infectious Disease"/>
            <person name="Wu L."/>
            <person name="Ma J."/>
        </authorList>
    </citation>
    <scope>NUCLEOTIDE SEQUENCE [LARGE SCALE GENOMIC DNA]</scope>
    <source>
        <strain evidence="3">JCM 31037</strain>
    </source>
</reference>
<protein>
    <submittedName>
        <fullName evidence="2">Uncharacterized protein</fullName>
    </submittedName>
</protein>
<accession>A0ABW3YLE6</accession>
<dbReference type="EMBL" id="JBHTMP010000072">
    <property type="protein sequence ID" value="MFD1325261.1"/>
    <property type="molecule type" value="Genomic_DNA"/>
</dbReference>
<gene>
    <name evidence="2" type="ORF">ACFQ4H_29670</name>
</gene>
<evidence type="ECO:0000313" key="2">
    <source>
        <dbReference type="EMBL" id="MFD1325261.1"/>
    </source>
</evidence>
<dbReference type="Proteomes" id="UP001597260">
    <property type="component" value="Unassembled WGS sequence"/>
</dbReference>
<feature type="region of interest" description="Disordered" evidence="1">
    <location>
        <begin position="61"/>
        <end position="91"/>
    </location>
</feature>
<name>A0ABW3YLE6_9ACTN</name>
<evidence type="ECO:0000313" key="3">
    <source>
        <dbReference type="Proteomes" id="UP001597260"/>
    </source>
</evidence>
<comment type="caution">
    <text evidence="2">The sequence shown here is derived from an EMBL/GenBank/DDBJ whole genome shotgun (WGS) entry which is preliminary data.</text>
</comment>
<feature type="compositionally biased region" description="Basic residues" evidence="1">
    <location>
        <begin position="76"/>
        <end position="91"/>
    </location>
</feature>
<dbReference type="RefSeq" id="WP_377577297.1">
    <property type="nucleotide sequence ID" value="NZ_JBHTMP010000072.1"/>
</dbReference>
<sequence length="91" mass="9753">MARHRRTSGYRPQPRDAVAESLGGGYWSVDATRWATVAPQLPEELADLLAPPIVVRVAPAPIPAGVRPNPPGAVSRSRRTGGRHRRPAATT</sequence>
<proteinExistence type="predicted"/>
<organism evidence="2 3">
    <name type="scientific">Micromonospora sonneratiae</name>
    <dbReference type="NCBI Taxonomy" id="1184706"/>
    <lineage>
        <taxon>Bacteria</taxon>
        <taxon>Bacillati</taxon>
        <taxon>Actinomycetota</taxon>
        <taxon>Actinomycetes</taxon>
        <taxon>Micromonosporales</taxon>
        <taxon>Micromonosporaceae</taxon>
        <taxon>Micromonospora</taxon>
    </lineage>
</organism>
<keyword evidence="3" id="KW-1185">Reference proteome</keyword>